<protein>
    <submittedName>
        <fullName evidence="1">Uncharacterized protein</fullName>
    </submittedName>
</protein>
<proteinExistence type="predicted"/>
<organism evidence="1">
    <name type="scientific">Arundo donax</name>
    <name type="common">Giant reed</name>
    <name type="synonym">Donax arundinaceus</name>
    <dbReference type="NCBI Taxonomy" id="35708"/>
    <lineage>
        <taxon>Eukaryota</taxon>
        <taxon>Viridiplantae</taxon>
        <taxon>Streptophyta</taxon>
        <taxon>Embryophyta</taxon>
        <taxon>Tracheophyta</taxon>
        <taxon>Spermatophyta</taxon>
        <taxon>Magnoliopsida</taxon>
        <taxon>Liliopsida</taxon>
        <taxon>Poales</taxon>
        <taxon>Poaceae</taxon>
        <taxon>PACMAD clade</taxon>
        <taxon>Arundinoideae</taxon>
        <taxon>Arundineae</taxon>
        <taxon>Arundo</taxon>
    </lineage>
</organism>
<dbReference type="EMBL" id="GBRH01190127">
    <property type="protein sequence ID" value="JAE07769.1"/>
    <property type="molecule type" value="Transcribed_RNA"/>
</dbReference>
<evidence type="ECO:0000313" key="1">
    <source>
        <dbReference type="EMBL" id="JAE07769.1"/>
    </source>
</evidence>
<sequence length="52" mass="6025">MCVFFYVILKVTTAGKMTRTKCIILNNSHFLLLVYASKLHTEGRILILYTFV</sequence>
<accession>A0A0A9F979</accession>
<reference evidence="1" key="1">
    <citation type="submission" date="2014-09" db="EMBL/GenBank/DDBJ databases">
        <authorList>
            <person name="Magalhaes I.L.F."/>
            <person name="Oliveira U."/>
            <person name="Santos F.R."/>
            <person name="Vidigal T.H.D.A."/>
            <person name="Brescovit A.D."/>
            <person name="Santos A.J."/>
        </authorList>
    </citation>
    <scope>NUCLEOTIDE SEQUENCE</scope>
    <source>
        <tissue evidence="1">Shoot tissue taken approximately 20 cm above the soil surface</tissue>
    </source>
</reference>
<reference evidence="1" key="2">
    <citation type="journal article" date="2015" name="Data Brief">
        <title>Shoot transcriptome of the giant reed, Arundo donax.</title>
        <authorList>
            <person name="Barrero R.A."/>
            <person name="Guerrero F.D."/>
            <person name="Moolhuijzen P."/>
            <person name="Goolsby J.A."/>
            <person name="Tidwell J."/>
            <person name="Bellgard S.E."/>
            <person name="Bellgard M.I."/>
        </authorList>
    </citation>
    <scope>NUCLEOTIDE SEQUENCE</scope>
    <source>
        <tissue evidence="1">Shoot tissue taken approximately 20 cm above the soil surface</tissue>
    </source>
</reference>
<name>A0A0A9F979_ARUDO</name>
<dbReference type="AlphaFoldDB" id="A0A0A9F979"/>